<sequence>MQDWFDNAAPDLREAVCASQNQLLHAQAALAKALKGLKQISEFAEPLLKGRLAEHGLDTPLLDTQLLRVEHDWHWLGLRHLYSHRRDSLLQAALQNFADDETFTPESAIALGLPPTSGA</sequence>
<reference evidence="2 3" key="1">
    <citation type="submission" date="2022-09" db="EMBL/GenBank/DDBJ databases">
        <title>Intensive care unit water sources are persistently colonized with multi-drug resistant bacteria and are the site of extensive horizontal gene transfer of antibiotic resistance genes.</title>
        <authorList>
            <person name="Diorio-Toth L."/>
        </authorList>
    </citation>
    <scope>NUCLEOTIDE SEQUENCE [LARGE SCALE GENOMIC DNA]</scope>
    <source>
        <strain evidence="2 3">GD03901</strain>
    </source>
</reference>
<name>A0ABD4YC83_9PSED</name>
<evidence type="ECO:0000259" key="1">
    <source>
        <dbReference type="Pfam" id="PF20178"/>
    </source>
</evidence>
<organism evidence="2 3">
    <name type="scientific">Pseudomonas juntendi</name>
    <dbReference type="NCBI Taxonomy" id="2666183"/>
    <lineage>
        <taxon>Bacteria</taxon>
        <taxon>Pseudomonadati</taxon>
        <taxon>Pseudomonadota</taxon>
        <taxon>Gammaproteobacteria</taxon>
        <taxon>Pseudomonadales</taxon>
        <taxon>Pseudomonadaceae</taxon>
        <taxon>Pseudomonas</taxon>
    </lineage>
</organism>
<proteinExistence type="predicted"/>
<dbReference type="RefSeq" id="WP_125854247.1">
    <property type="nucleotide sequence ID" value="NZ_JAOCBV010000001.1"/>
</dbReference>
<dbReference type="EMBL" id="JAOCBV010000001">
    <property type="protein sequence ID" value="MDH0757097.1"/>
    <property type="molecule type" value="Genomic_DNA"/>
</dbReference>
<feature type="domain" description="Dermonecrotic toxin N-terminal" evidence="1">
    <location>
        <begin position="35"/>
        <end position="104"/>
    </location>
</feature>
<dbReference type="Proteomes" id="UP001160152">
    <property type="component" value="Unassembled WGS sequence"/>
</dbReference>
<protein>
    <recommendedName>
        <fullName evidence="1">Dermonecrotic toxin N-terminal domain-containing protein</fullName>
    </recommendedName>
</protein>
<gene>
    <name evidence="2" type="ORF">N5C70_10255</name>
</gene>
<comment type="caution">
    <text evidence="2">The sequence shown here is derived from an EMBL/GenBank/DDBJ whole genome shotgun (WGS) entry which is preliminary data.</text>
</comment>
<dbReference type="InterPro" id="IPR046673">
    <property type="entry name" value="ToxA_N"/>
</dbReference>
<dbReference type="AlphaFoldDB" id="A0ABD4YC83"/>
<dbReference type="Pfam" id="PF20178">
    <property type="entry name" value="ToxA_N"/>
    <property type="match status" value="1"/>
</dbReference>
<accession>A0ABD4YC83</accession>
<evidence type="ECO:0000313" key="3">
    <source>
        <dbReference type="Proteomes" id="UP001160152"/>
    </source>
</evidence>
<evidence type="ECO:0000313" key="2">
    <source>
        <dbReference type="EMBL" id="MDH0757097.1"/>
    </source>
</evidence>